<dbReference type="EMBL" id="CP006841">
    <property type="protein sequence ID" value="ALA68679.1"/>
    <property type="molecule type" value="Genomic_DNA"/>
</dbReference>
<reference evidence="2 3" key="1">
    <citation type="submission" date="2013-10" db="EMBL/GenBank/DDBJ databases">
        <title>Complete genome sequence of Corynebacterium lactis DSM 45799(T), isolated from raw cow milk.</title>
        <authorList>
            <person name="Ruckert C."/>
            <person name="Albersmeier A."/>
            <person name="Lipski A."/>
            <person name="Kalinowski J."/>
        </authorList>
    </citation>
    <scope>NUCLEOTIDE SEQUENCE [LARGE SCALE GENOMIC DNA]</scope>
    <source>
        <strain evidence="2 3">RW2-5</strain>
    </source>
</reference>
<dbReference type="RefSeq" id="WP_053412762.1">
    <property type="nucleotide sequence ID" value="NZ_CP006841.1"/>
</dbReference>
<gene>
    <name evidence="2" type="ORF">CLAC_10005</name>
</gene>
<keyword evidence="1" id="KW-0732">Signal</keyword>
<protein>
    <recommendedName>
        <fullName evidence="4">Porin</fullName>
    </recommendedName>
</protein>
<dbReference type="KEGG" id="clw:CLAC_10005"/>
<dbReference type="PATRIC" id="fig|1408189.4.peg.2010"/>
<evidence type="ECO:0000313" key="2">
    <source>
        <dbReference type="EMBL" id="ALA68679.1"/>
    </source>
</evidence>
<feature type="chain" id="PRO_5005477347" description="Porin" evidence="1">
    <location>
        <begin position="24"/>
        <end position="63"/>
    </location>
</feature>
<name>A0A0K2H3R4_9CORY</name>
<evidence type="ECO:0000256" key="1">
    <source>
        <dbReference type="SAM" id="SignalP"/>
    </source>
</evidence>
<evidence type="ECO:0000313" key="3">
    <source>
        <dbReference type="Proteomes" id="UP000058446"/>
    </source>
</evidence>
<proteinExistence type="predicted"/>
<feature type="signal peptide" evidence="1">
    <location>
        <begin position="1"/>
        <end position="23"/>
    </location>
</feature>
<dbReference type="AlphaFoldDB" id="A0A0K2H3R4"/>
<dbReference type="Proteomes" id="UP000058446">
    <property type="component" value="Chromosome"/>
</dbReference>
<organism evidence="2 3">
    <name type="scientific">Corynebacterium lactis RW2-5</name>
    <dbReference type="NCBI Taxonomy" id="1408189"/>
    <lineage>
        <taxon>Bacteria</taxon>
        <taxon>Bacillati</taxon>
        <taxon>Actinomycetota</taxon>
        <taxon>Actinomycetes</taxon>
        <taxon>Mycobacteriales</taxon>
        <taxon>Corynebacteriaceae</taxon>
        <taxon>Corynebacterium</taxon>
    </lineage>
</organism>
<accession>A0A0K2H3R4</accession>
<keyword evidence="3" id="KW-1185">Reference proteome</keyword>
<sequence length="63" mass="6704">MKIRKVAAIGLLAGATMVGGASAANALTSDDPATQAYYDRVEQDWGKYVNEYFPGGHLPPNSF</sequence>
<evidence type="ECO:0008006" key="4">
    <source>
        <dbReference type="Google" id="ProtNLM"/>
    </source>
</evidence>